<name>A0A0F9I992_9ZZZZ</name>
<accession>A0A0F9I992</accession>
<reference evidence="1" key="1">
    <citation type="journal article" date="2015" name="Nature">
        <title>Complex archaea that bridge the gap between prokaryotes and eukaryotes.</title>
        <authorList>
            <person name="Spang A."/>
            <person name="Saw J.H."/>
            <person name="Jorgensen S.L."/>
            <person name="Zaremba-Niedzwiedzka K."/>
            <person name="Martijn J."/>
            <person name="Lind A.E."/>
            <person name="van Eijk R."/>
            <person name="Schleper C."/>
            <person name="Guy L."/>
            <person name="Ettema T.J."/>
        </authorList>
    </citation>
    <scope>NUCLEOTIDE SEQUENCE</scope>
</reference>
<dbReference type="AlphaFoldDB" id="A0A0F9I992"/>
<dbReference type="Pfam" id="PF14236">
    <property type="entry name" value="DruA"/>
    <property type="match status" value="1"/>
</dbReference>
<organism evidence="1">
    <name type="scientific">marine sediment metagenome</name>
    <dbReference type="NCBI Taxonomy" id="412755"/>
    <lineage>
        <taxon>unclassified sequences</taxon>
        <taxon>metagenomes</taxon>
        <taxon>ecological metagenomes</taxon>
    </lineage>
</organism>
<comment type="caution">
    <text evidence="1">The sequence shown here is derived from an EMBL/GenBank/DDBJ whole genome shotgun (WGS) entry which is preliminary data.</text>
</comment>
<proteinExistence type="predicted"/>
<evidence type="ECO:0000313" key="1">
    <source>
        <dbReference type="EMBL" id="KKM24047.1"/>
    </source>
</evidence>
<dbReference type="InterPro" id="IPR025639">
    <property type="entry name" value="DruA"/>
</dbReference>
<protein>
    <submittedName>
        <fullName evidence="1">Uncharacterized protein</fullName>
    </submittedName>
</protein>
<sequence length="396" mass="45756">MNEFLPSRFFDIEPTTVDTLREQLRDNMEMLKKQDVYEHTLYKKWKEVQDFQRFRNRSEVVKAKIWTPTDLQDLLGTVKEIEALEPVITYIDPEKNGSLLDDWLMLRVFVSSMKFDQNPGRVLKFLITDDVTGQYLGLASISSDVIAMTARDKWIGWTMENKLDGGKLKCSAIGTCIVPTQPAGYNILGGKLIAAMLTTREVRDAWERVTGNPLVGLSTTSLYGKQSMYNGIPYWKTLGETKGKIFLKPDDDVYKIWHHWLKEHHPKQYKDATEKEGIVGPVTGIKQKILDLIFKHASLKASRYTHGFGRGVFYAPLYTNTREFLCGEVGGDELVLTPRVAKDRDEVVDWWRKKAIRRYVRLRTDGRTKSEILYYNDMMDLSWEEAKEIYLGDVGR</sequence>
<gene>
    <name evidence="1" type="ORF">LCGC14_1609040</name>
</gene>
<dbReference type="EMBL" id="LAZR01013003">
    <property type="protein sequence ID" value="KKM24047.1"/>
    <property type="molecule type" value="Genomic_DNA"/>
</dbReference>